<dbReference type="EMBL" id="JBHSKX010000002">
    <property type="protein sequence ID" value="MFC5367985.1"/>
    <property type="molecule type" value="Genomic_DNA"/>
</dbReference>
<evidence type="ECO:0000313" key="3">
    <source>
        <dbReference type="Proteomes" id="UP001596201"/>
    </source>
</evidence>
<accession>A0ABD5RD77</accession>
<name>A0ABD5RD77_9EURY</name>
<proteinExistence type="predicted"/>
<feature type="transmembrane region" description="Helical" evidence="1">
    <location>
        <begin position="20"/>
        <end position="42"/>
    </location>
</feature>
<dbReference type="AlphaFoldDB" id="A0ABD5RD77"/>
<keyword evidence="3" id="KW-1185">Reference proteome</keyword>
<keyword evidence="1" id="KW-1133">Transmembrane helix</keyword>
<evidence type="ECO:0000256" key="1">
    <source>
        <dbReference type="SAM" id="Phobius"/>
    </source>
</evidence>
<dbReference type="RefSeq" id="WP_227230225.1">
    <property type="nucleotide sequence ID" value="NZ_JAJCVJ010000002.1"/>
</dbReference>
<protein>
    <submittedName>
        <fullName evidence="2">Preprotein translocase subunit TatA</fullName>
    </submittedName>
</protein>
<keyword evidence="1" id="KW-0812">Transmembrane</keyword>
<sequence length="73" mass="7842">MIVLQPVPLFPGLPGGVELLIVLLIQLLIFGVLVALAAVGAAKLLKRGGSDDAAERIAELEQKVERLEQEREN</sequence>
<organism evidence="2 3">
    <name type="scientific">Salinirubrum litoreum</name>
    <dbReference type="NCBI Taxonomy" id="1126234"/>
    <lineage>
        <taxon>Archaea</taxon>
        <taxon>Methanobacteriati</taxon>
        <taxon>Methanobacteriota</taxon>
        <taxon>Stenosarchaea group</taxon>
        <taxon>Halobacteria</taxon>
        <taxon>Halobacteriales</taxon>
        <taxon>Haloferacaceae</taxon>
        <taxon>Salinirubrum</taxon>
    </lineage>
</organism>
<keyword evidence="1" id="KW-0472">Membrane</keyword>
<gene>
    <name evidence="2" type="ORF">ACFPJ5_13695</name>
</gene>
<reference evidence="2 3" key="1">
    <citation type="journal article" date="2019" name="Int. J. Syst. Evol. Microbiol.">
        <title>The Global Catalogue of Microorganisms (GCM) 10K type strain sequencing project: providing services to taxonomists for standard genome sequencing and annotation.</title>
        <authorList>
            <consortium name="The Broad Institute Genomics Platform"/>
            <consortium name="The Broad Institute Genome Sequencing Center for Infectious Disease"/>
            <person name="Wu L."/>
            <person name="Ma J."/>
        </authorList>
    </citation>
    <scope>NUCLEOTIDE SEQUENCE [LARGE SCALE GENOMIC DNA]</scope>
    <source>
        <strain evidence="2 3">CGMCC 1.12237</strain>
    </source>
</reference>
<dbReference type="Proteomes" id="UP001596201">
    <property type="component" value="Unassembled WGS sequence"/>
</dbReference>
<comment type="caution">
    <text evidence="2">The sequence shown here is derived from an EMBL/GenBank/DDBJ whole genome shotgun (WGS) entry which is preliminary data.</text>
</comment>
<evidence type="ECO:0000313" key="2">
    <source>
        <dbReference type="EMBL" id="MFC5367985.1"/>
    </source>
</evidence>